<dbReference type="GO" id="GO:0005737">
    <property type="term" value="C:cytoplasm"/>
    <property type="evidence" value="ECO:0007669"/>
    <property type="project" value="TreeGrafter"/>
</dbReference>
<proteinExistence type="inferred from homology"/>
<dbReference type="GO" id="GO:0005524">
    <property type="term" value="F:ATP binding"/>
    <property type="evidence" value="ECO:0007669"/>
    <property type="project" value="UniProtKB-KW"/>
</dbReference>
<dbReference type="Gene3D" id="3.40.1190.10">
    <property type="entry name" value="Mur-like, catalytic domain"/>
    <property type="match status" value="1"/>
</dbReference>
<dbReference type="EMBL" id="WRPM01000051">
    <property type="protein sequence ID" value="MVT26193.1"/>
    <property type="molecule type" value="Genomic_DNA"/>
</dbReference>
<name>A0A7K1UI93_9MICC</name>
<dbReference type="PANTHER" id="PTHR11136:SF0">
    <property type="entry name" value="DIHYDROFOLATE SYNTHETASE-RELATED"/>
    <property type="match status" value="1"/>
</dbReference>
<comment type="caution">
    <text evidence="6">The sequence shown here is derived from an EMBL/GenBank/DDBJ whole genome shotgun (WGS) entry which is preliminary data.</text>
</comment>
<dbReference type="AlphaFoldDB" id="A0A7K1UI93"/>
<evidence type="ECO:0000256" key="4">
    <source>
        <dbReference type="ARBA" id="ARBA00022840"/>
    </source>
</evidence>
<evidence type="ECO:0000256" key="1">
    <source>
        <dbReference type="ARBA" id="ARBA00008276"/>
    </source>
</evidence>
<dbReference type="InterPro" id="IPR036565">
    <property type="entry name" value="Mur-like_cat_sf"/>
</dbReference>
<keyword evidence="7" id="KW-1185">Reference proteome</keyword>
<evidence type="ECO:0000256" key="2">
    <source>
        <dbReference type="ARBA" id="ARBA00022598"/>
    </source>
</evidence>
<dbReference type="InterPro" id="IPR001645">
    <property type="entry name" value="Folylpolyglutamate_synth"/>
</dbReference>
<evidence type="ECO:0000313" key="7">
    <source>
        <dbReference type="Proteomes" id="UP000460157"/>
    </source>
</evidence>
<protein>
    <recommendedName>
        <fullName evidence="8">Mur ligase central domain-containing protein</fullName>
    </recommendedName>
</protein>
<dbReference type="GO" id="GO:0008841">
    <property type="term" value="F:dihydrofolate synthase activity"/>
    <property type="evidence" value="ECO:0007669"/>
    <property type="project" value="TreeGrafter"/>
</dbReference>
<dbReference type="RefSeq" id="WP_157322893.1">
    <property type="nucleotide sequence ID" value="NZ_BMFX01000006.1"/>
</dbReference>
<reference evidence="6 7" key="1">
    <citation type="submission" date="2019-12" db="EMBL/GenBank/DDBJ databases">
        <title>Nesterenkonia muleiensis sp. nov., a novel actinobacterium isolated from sap of Populus euphratica.</title>
        <authorList>
            <person name="Wang R."/>
        </authorList>
    </citation>
    <scope>NUCLEOTIDE SEQUENCE [LARGE SCALE GENOMIC DNA]</scope>
    <source>
        <strain evidence="6 7">F10</strain>
    </source>
</reference>
<comment type="similarity">
    <text evidence="1">Belongs to the folylpolyglutamate synthase family.</text>
</comment>
<organism evidence="6 7">
    <name type="scientific">Nesterenkonia alkaliphila</name>
    <dbReference type="NCBI Taxonomy" id="1463631"/>
    <lineage>
        <taxon>Bacteria</taxon>
        <taxon>Bacillati</taxon>
        <taxon>Actinomycetota</taxon>
        <taxon>Actinomycetes</taxon>
        <taxon>Micrococcales</taxon>
        <taxon>Micrococcaceae</taxon>
        <taxon>Nesterenkonia</taxon>
    </lineage>
</organism>
<evidence type="ECO:0008006" key="8">
    <source>
        <dbReference type="Google" id="ProtNLM"/>
    </source>
</evidence>
<keyword evidence="3" id="KW-0547">Nucleotide-binding</keyword>
<feature type="region of interest" description="Disordered" evidence="5">
    <location>
        <begin position="296"/>
        <end position="316"/>
    </location>
</feature>
<sequence length="571" mass="58513">MTLFGPVNQPGRVDQHDAAPLAALPTDQLEEQVVFGEWRALRGVSARSLERTRALMQALEYDPETAAHRTIGVVGSKGKGTASAYASAALAGLGHRVGTVMSPGVLSNADRIRINGVVLPEQERRRLLLRIAQAQAQLPPATAESGYLAPTGVFLLMGFLAAAQQDCEVLVAEAGIGGASDDLSHWPLDAVVVTSIFAEHLDLLGPTVADVARDKSEVITGSTQLVVSCPQSAEVAEILAQRCAETGAQLVGAEDDAAGLVAHLPAGFQRANAAAGVAAGVAVADGLVADGSVTGGSRNMRSSARHAGPKPVSSSPTAHFLPAEHPLCAICDDTDPAGTNRRTLMPTLAEVVRSVRYPGRLSVHAVPGGGVVPEGGAADGAVIPRGEVAGGVMPGGGVVLGGKTPGGAVPGVRCVVDSAVSGAGLRAALEFASQVMPQEARNPSAGAGEADTEAAELRQVLVCLPPGKDLAGFIAELQPFPGRKVFVELPGAYTGTPERSEWPQAPGWDWLRLDDLGTAGVHEAAGSPQLLEQLQQGDSLAVGTVLFSSLVLRTLGAEAERLFDPPAWSPG</sequence>
<accession>A0A7K1UI93</accession>
<evidence type="ECO:0000256" key="3">
    <source>
        <dbReference type="ARBA" id="ARBA00022741"/>
    </source>
</evidence>
<dbReference type="OrthoDB" id="4961544at2"/>
<dbReference type="Proteomes" id="UP000460157">
    <property type="component" value="Unassembled WGS sequence"/>
</dbReference>
<dbReference type="SUPFAM" id="SSF53623">
    <property type="entry name" value="MurD-like peptide ligases, catalytic domain"/>
    <property type="match status" value="1"/>
</dbReference>
<keyword evidence="4" id="KW-0067">ATP-binding</keyword>
<dbReference type="PANTHER" id="PTHR11136">
    <property type="entry name" value="FOLYLPOLYGLUTAMATE SYNTHASE-RELATED"/>
    <property type="match status" value="1"/>
</dbReference>
<evidence type="ECO:0000313" key="6">
    <source>
        <dbReference type="EMBL" id="MVT26193.1"/>
    </source>
</evidence>
<gene>
    <name evidence="6" type="ORF">GNZ21_07450</name>
</gene>
<evidence type="ECO:0000256" key="5">
    <source>
        <dbReference type="SAM" id="MobiDB-lite"/>
    </source>
</evidence>
<dbReference type="GO" id="GO:0004326">
    <property type="term" value="F:tetrahydrofolylpolyglutamate synthase activity"/>
    <property type="evidence" value="ECO:0007669"/>
    <property type="project" value="InterPro"/>
</dbReference>
<keyword evidence="2" id="KW-0436">Ligase</keyword>